<proteinExistence type="predicted"/>
<keyword evidence="2" id="KW-0812">Transmembrane</keyword>
<feature type="region of interest" description="Disordered" evidence="1">
    <location>
        <begin position="84"/>
        <end position="107"/>
    </location>
</feature>
<keyword evidence="2" id="KW-1133">Transmembrane helix</keyword>
<evidence type="ECO:0000313" key="3">
    <source>
        <dbReference type="EMBL" id="CAA3014386.1"/>
    </source>
</evidence>
<dbReference type="Proteomes" id="UP000594638">
    <property type="component" value="Unassembled WGS sequence"/>
</dbReference>
<comment type="caution">
    <text evidence="3">The sequence shown here is derived from an EMBL/GenBank/DDBJ whole genome shotgun (WGS) entry which is preliminary data.</text>
</comment>
<dbReference type="OrthoDB" id="1423823at2759"/>
<evidence type="ECO:0000256" key="2">
    <source>
        <dbReference type="SAM" id="Phobius"/>
    </source>
</evidence>
<gene>
    <name evidence="3" type="ORF">OLEA9_A119121</name>
</gene>
<dbReference type="AlphaFoldDB" id="A0A8S0UA11"/>
<reference evidence="3 4" key="1">
    <citation type="submission" date="2019-12" db="EMBL/GenBank/DDBJ databases">
        <authorList>
            <person name="Alioto T."/>
            <person name="Alioto T."/>
            <person name="Gomez Garrido J."/>
        </authorList>
    </citation>
    <scope>NUCLEOTIDE SEQUENCE [LARGE SCALE GENOMIC DNA]</scope>
</reference>
<keyword evidence="2" id="KW-0472">Membrane</keyword>
<protein>
    <submittedName>
        <fullName evidence="3">Uncharacterized protein</fullName>
    </submittedName>
</protein>
<dbReference type="PANTHER" id="PTHR35165">
    <property type="entry name" value="OS08G0113900 PROTEIN"/>
    <property type="match status" value="1"/>
</dbReference>
<feature type="compositionally biased region" description="Low complexity" evidence="1">
    <location>
        <begin position="84"/>
        <end position="96"/>
    </location>
</feature>
<feature type="transmembrane region" description="Helical" evidence="2">
    <location>
        <begin position="21"/>
        <end position="40"/>
    </location>
</feature>
<organism evidence="3 4">
    <name type="scientific">Olea europaea subsp. europaea</name>
    <dbReference type="NCBI Taxonomy" id="158383"/>
    <lineage>
        <taxon>Eukaryota</taxon>
        <taxon>Viridiplantae</taxon>
        <taxon>Streptophyta</taxon>
        <taxon>Embryophyta</taxon>
        <taxon>Tracheophyta</taxon>
        <taxon>Spermatophyta</taxon>
        <taxon>Magnoliopsida</taxon>
        <taxon>eudicotyledons</taxon>
        <taxon>Gunneridae</taxon>
        <taxon>Pentapetalae</taxon>
        <taxon>asterids</taxon>
        <taxon>lamiids</taxon>
        <taxon>Lamiales</taxon>
        <taxon>Oleaceae</taxon>
        <taxon>Oleeae</taxon>
        <taxon>Olea</taxon>
    </lineage>
</organism>
<evidence type="ECO:0000256" key="1">
    <source>
        <dbReference type="SAM" id="MobiDB-lite"/>
    </source>
</evidence>
<accession>A0A8S0UA11</accession>
<dbReference type="PANTHER" id="PTHR35165:SF1">
    <property type="entry name" value="OS04G0577375 PROTEIN"/>
    <property type="match status" value="1"/>
</dbReference>
<dbReference type="EMBL" id="CACTIH010007485">
    <property type="protein sequence ID" value="CAA3014386.1"/>
    <property type="molecule type" value="Genomic_DNA"/>
</dbReference>
<feature type="transmembrane region" description="Helical" evidence="2">
    <location>
        <begin position="52"/>
        <end position="73"/>
    </location>
</feature>
<name>A0A8S0UA11_OLEEU</name>
<dbReference type="Gramene" id="OE9A119121T1">
    <property type="protein sequence ID" value="OE9A119121C1"/>
    <property type="gene ID" value="OE9A119121"/>
</dbReference>
<sequence length="107" mass="11994">MMADELPKDNAGYKTMKRTMINCFGSFCLSMAGGLMLGSWELYNRPTNERQWMVPLGLILLVTPLIVWLSIFISEICNYSTEASCSSISPKNSSENSIDDPRDDFSP</sequence>
<keyword evidence="4" id="KW-1185">Reference proteome</keyword>
<dbReference type="Pfam" id="PF16594">
    <property type="entry name" value="ATP-synt_Z"/>
    <property type="match status" value="1"/>
</dbReference>
<dbReference type="InterPro" id="IPR032238">
    <property type="entry name" value="ATP-synth_Z"/>
</dbReference>
<evidence type="ECO:0000313" key="4">
    <source>
        <dbReference type="Proteomes" id="UP000594638"/>
    </source>
</evidence>